<evidence type="ECO:0000259" key="6">
    <source>
        <dbReference type="Pfam" id="PF25954"/>
    </source>
</evidence>
<dbReference type="Gene3D" id="2.40.30.170">
    <property type="match status" value="1"/>
</dbReference>
<dbReference type="Gene3D" id="1.10.287.470">
    <property type="entry name" value="Helix hairpin bin"/>
    <property type="match status" value="1"/>
</dbReference>
<feature type="domain" description="Multidrug resistance protein MdtA-like alpha-helical hairpin" evidence="4">
    <location>
        <begin position="101"/>
        <end position="169"/>
    </location>
</feature>
<dbReference type="Pfam" id="PF25917">
    <property type="entry name" value="BSH_RND"/>
    <property type="match status" value="1"/>
</dbReference>
<sequence length="367" mass="39178">MMRPVPVCRYIAGVLLIAALAGCNSQAGVAEPPRVARVARVEPATAQAVSVYPGEVHARYESALGFRVAGKISSRRVDVGTHVDKDQVLAELDPRDLELATASARASLASAQAALQLARSEYERYKTLFERRFVSQFDLEAKTNALEAAKAHVAEARAALDTARNQTGYAELRADADGVITAVSGEVGQVVGAGQAIVTLAHDGASEVEIDVPEQAVAQLTAGDAARVEFWTDSGKLHDGKVREIAPGADPTTRTYQVRVSISDADAKPRLGQTARVYFASGARDDQFLVPLSALYEKAGEPAIWQVDTQSGKVHLAPVTVEQYAETGALISRGLVADAWIVTAGVHRLREGETINPIDSLNRRVTF</sequence>
<dbReference type="PROSITE" id="PS51257">
    <property type="entry name" value="PROKAR_LIPOPROTEIN"/>
    <property type="match status" value="1"/>
</dbReference>
<dbReference type="InterPro" id="IPR058624">
    <property type="entry name" value="MdtA-like_HH"/>
</dbReference>
<name>A0A1I4Y530_9GAMM</name>
<feature type="chain" id="PRO_5011630404" evidence="3">
    <location>
        <begin position="28"/>
        <end position="367"/>
    </location>
</feature>
<comment type="similarity">
    <text evidence="1">Belongs to the membrane fusion protein (MFP) (TC 8.A.1) family.</text>
</comment>
<dbReference type="InterPro" id="IPR006143">
    <property type="entry name" value="RND_pump_MFP"/>
</dbReference>
<keyword evidence="8" id="KW-1185">Reference proteome</keyword>
<evidence type="ECO:0000313" key="7">
    <source>
        <dbReference type="EMBL" id="SFN32600.1"/>
    </source>
</evidence>
<feature type="signal peptide" evidence="3">
    <location>
        <begin position="1"/>
        <end position="27"/>
    </location>
</feature>
<dbReference type="OrthoDB" id="9806939at2"/>
<organism evidence="7 8">
    <name type="scientific">Dokdonella immobilis</name>
    <dbReference type="NCBI Taxonomy" id="578942"/>
    <lineage>
        <taxon>Bacteria</taxon>
        <taxon>Pseudomonadati</taxon>
        <taxon>Pseudomonadota</taxon>
        <taxon>Gammaproteobacteria</taxon>
        <taxon>Lysobacterales</taxon>
        <taxon>Rhodanobacteraceae</taxon>
        <taxon>Dokdonella</taxon>
    </lineage>
</organism>
<feature type="domain" description="Multidrug resistance protein MdtA-like barrel-sandwich hybrid" evidence="5">
    <location>
        <begin position="66"/>
        <end position="196"/>
    </location>
</feature>
<feature type="coiled-coil region" evidence="2">
    <location>
        <begin position="108"/>
        <end position="166"/>
    </location>
</feature>
<dbReference type="PANTHER" id="PTHR30469:SF15">
    <property type="entry name" value="HLYD FAMILY OF SECRETION PROTEINS"/>
    <property type="match status" value="1"/>
</dbReference>
<evidence type="ECO:0000313" key="8">
    <source>
        <dbReference type="Proteomes" id="UP000198575"/>
    </source>
</evidence>
<dbReference type="NCBIfam" id="TIGR01730">
    <property type="entry name" value="RND_mfp"/>
    <property type="match status" value="1"/>
</dbReference>
<dbReference type="InterPro" id="IPR058625">
    <property type="entry name" value="MdtA-like_BSH"/>
</dbReference>
<dbReference type="SUPFAM" id="SSF111369">
    <property type="entry name" value="HlyD-like secretion proteins"/>
    <property type="match status" value="1"/>
</dbReference>
<dbReference type="AlphaFoldDB" id="A0A1I4Y530"/>
<evidence type="ECO:0000259" key="5">
    <source>
        <dbReference type="Pfam" id="PF25917"/>
    </source>
</evidence>
<dbReference type="EMBL" id="FOVF01000014">
    <property type="protein sequence ID" value="SFN32600.1"/>
    <property type="molecule type" value="Genomic_DNA"/>
</dbReference>
<feature type="domain" description="CusB-like beta-barrel" evidence="6">
    <location>
        <begin position="208"/>
        <end position="281"/>
    </location>
</feature>
<protein>
    <submittedName>
        <fullName evidence="7">Membrane fusion protein, multidrug efflux system</fullName>
    </submittedName>
</protein>
<dbReference type="Gene3D" id="2.40.50.100">
    <property type="match status" value="1"/>
</dbReference>
<dbReference type="Pfam" id="PF25876">
    <property type="entry name" value="HH_MFP_RND"/>
    <property type="match status" value="1"/>
</dbReference>
<evidence type="ECO:0000259" key="4">
    <source>
        <dbReference type="Pfam" id="PF25876"/>
    </source>
</evidence>
<evidence type="ECO:0000256" key="3">
    <source>
        <dbReference type="SAM" id="SignalP"/>
    </source>
</evidence>
<dbReference type="STRING" id="578942.SAMN05216289_11477"/>
<dbReference type="Gene3D" id="2.40.420.20">
    <property type="match status" value="1"/>
</dbReference>
<evidence type="ECO:0000256" key="2">
    <source>
        <dbReference type="SAM" id="Coils"/>
    </source>
</evidence>
<keyword evidence="3" id="KW-0732">Signal</keyword>
<evidence type="ECO:0000256" key="1">
    <source>
        <dbReference type="ARBA" id="ARBA00009477"/>
    </source>
</evidence>
<keyword evidence="2" id="KW-0175">Coiled coil</keyword>
<reference evidence="7 8" key="1">
    <citation type="submission" date="2016-10" db="EMBL/GenBank/DDBJ databases">
        <authorList>
            <person name="de Groot N.N."/>
        </authorList>
    </citation>
    <scope>NUCLEOTIDE SEQUENCE [LARGE SCALE GENOMIC DNA]</scope>
    <source>
        <strain evidence="7 8">CGMCC 1.7659</strain>
    </source>
</reference>
<dbReference type="PANTHER" id="PTHR30469">
    <property type="entry name" value="MULTIDRUG RESISTANCE PROTEIN MDTA"/>
    <property type="match status" value="1"/>
</dbReference>
<dbReference type="GO" id="GO:1990281">
    <property type="term" value="C:efflux pump complex"/>
    <property type="evidence" value="ECO:0007669"/>
    <property type="project" value="TreeGrafter"/>
</dbReference>
<dbReference type="Pfam" id="PF25954">
    <property type="entry name" value="Beta-barrel_RND_2"/>
    <property type="match status" value="1"/>
</dbReference>
<accession>A0A1I4Y530</accession>
<dbReference type="InterPro" id="IPR058792">
    <property type="entry name" value="Beta-barrel_RND_2"/>
</dbReference>
<gene>
    <name evidence="7" type="ORF">SAMN05216289_11477</name>
</gene>
<dbReference type="GO" id="GO:0015562">
    <property type="term" value="F:efflux transmembrane transporter activity"/>
    <property type="evidence" value="ECO:0007669"/>
    <property type="project" value="TreeGrafter"/>
</dbReference>
<proteinExistence type="inferred from homology"/>
<dbReference type="Proteomes" id="UP000198575">
    <property type="component" value="Unassembled WGS sequence"/>
</dbReference>